<dbReference type="EMBL" id="LCEQ01000028">
    <property type="protein sequence ID" value="KKS74774.1"/>
    <property type="molecule type" value="Genomic_DNA"/>
</dbReference>
<gene>
    <name evidence="2" type="ORF">UV48_C0028G0009</name>
</gene>
<feature type="transmembrane region" description="Helical" evidence="1">
    <location>
        <begin position="12"/>
        <end position="32"/>
    </location>
</feature>
<evidence type="ECO:0000313" key="3">
    <source>
        <dbReference type="Proteomes" id="UP000034563"/>
    </source>
</evidence>
<protein>
    <submittedName>
        <fullName evidence="2">Uncharacterized protein</fullName>
    </submittedName>
</protein>
<keyword evidence="1" id="KW-0812">Transmembrane</keyword>
<comment type="caution">
    <text evidence="2">The sequence shown here is derived from an EMBL/GenBank/DDBJ whole genome shotgun (WGS) entry which is preliminary data.</text>
</comment>
<dbReference type="Proteomes" id="UP000034563">
    <property type="component" value="Unassembled WGS sequence"/>
</dbReference>
<evidence type="ECO:0000313" key="2">
    <source>
        <dbReference type="EMBL" id="KKS74774.1"/>
    </source>
</evidence>
<name>A0A0G1BNI1_9BACT</name>
<sequence>MDDKRRLYKQIFIAVVYLVIFSGLGTGIYFLVRPAPTPLPPPAPTIYPIQVLWSQAFVVGQDFYSVGAKIRNPNTDFGASYFTYTFYLYDASGVLLTTASGESFIWPGESKYVISGGINITKAPVRVEMAVGEPAWREIKEFKGVDLTLGNINFSKPKSSSGIFFVVNATAGNNTSYDLNKVYVAAVIFDKGDRPIAVNSTILDNLKSKERRPVSLTWFLPFLDSINRVDASISTNLWERPELLGQ</sequence>
<accession>A0A0G1BNI1</accession>
<proteinExistence type="predicted"/>
<keyword evidence="1" id="KW-0472">Membrane</keyword>
<dbReference type="AlphaFoldDB" id="A0A0G1BNI1"/>
<evidence type="ECO:0000256" key="1">
    <source>
        <dbReference type="SAM" id="Phobius"/>
    </source>
</evidence>
<reference evidence="2 3" key="1">
    <citation type="journal article" date="2015" name="Nature">
        <title>rRNA introns, odd ribosomes, and small enigmatic genomes across a large radiation of phyla.</title>
        <authorList>
            <person name="Brown C.T."/>
            <person name="Hug L.A."/>
            <person name="Thomas B.C."/>
            <person name="Sharon I."/>
            <person name="Castelle C.J."/>
            <person name="Singh A."/>
            <person name="Wilkins M.J."/>
            <person name="Williams K.H."/>
            <person name="Banfield J.F."/>
        </authorList>
    </citation>
    <scope>NUCLEOTIDE SEQUENCE [LARGE SCALE GENOMIC DNA]</scope>
</reference>
<organism evidence="2 3">
    <name type="scientific">Candidatus Azambacteria bacterium GW2011_GWA2_42_9</name>
    <dbReference type="NCBI Taxonomy" id="1618613"/>
    <lineage>
        <taxon>Bacteria</taxon>
        <taxon>Candidatus Azamiibacteriota</taxon>
    </lineage>
</organism>
<keyword evidence="1" id="KW-1133">Transmembrane helix</keyword>